<dbReference type="Gene3D" id="3.40.50.1820">
    <property type="entry name" value="alpha/beta hydrolase"/>
    <property type="match status" value="1"/>
</dbReference>
<dbReference type="EMBL" id="GL433837">
    <property type="protein sequence ID" value="EFN58746.1"/>
    <property type="molecule type" value="Genomic_DNA"/>
</dbReference>
<dbReference type="GO" id="GO:0016787">
    <property type="term" value="F:hydrolase activity"/>
    <property type="evidence" value="ECO:0007669"/>
    <property type="project" value="InterPro"/>
</dbReference>
<proteinExistence type="predicted"/>
<dbReference type="PANTHER" id="PTHR46623">
    <property type="entry name" value="CARBOXYMETHYLENEBUTENOLIDASE-RELATED"/>
    <property type="match status" value="1"/>
</dbReference>
<dbReference type="InParanoid" id="E1Z5E4"/>
<dbReference type="Pfam" id="PF01738">
    <property type="entry name" value="DLH"/>
    <property type="match status" value="1"/>
</dbReference>
<dbReference type="InterPro" id="IPR051049">
    <property type="entry name" value="Dienelactone_hydrolase-like"/>
</dbReference>
<dbReference type="RefSeq" id="XP_005850848.1">
    <property type="nucleotide sequence ID" value="XM_005850786.1"/>
</dbReference>
<dbReference type="GeneID" id="17357991"/>
<dbReference type="OrthoDB" id="17560at2759"/>
<sequence length="265" mass="28453">MLPGLRRVIHTPGLARGFRTFRTSAPVRAMATITGMEKITFGKGIPGYVCGSVKDPAVVVLQEWWGVVPTVVDHAINISQHGYRCLIPDLYKGKVGVDKEEASHLMNSLDWATAVEEMKAAVQYLRDDGASKVGCIGFCMGGALALAAAQHAGVDCTAPCYGTPSPELCQPENVKVPVQMHFGELDDFKGFSDQETAKAFADKVNAAGGAAALFMYAQAGHGFLNRGDEGVAKRAYMGFPEPPSEAQALAWERVLAFFEENLKAK</sequence>
<evidence type="ECO:0000313" key="2">
    <source>
        <dbReference type="EMBL" id="EFN58746.1"/>
    </source>
</evidence>
<dbReference type="InterPro" id="IPR002925">
    <property type="entry name" value="Dienelactn_hydro"/>
</dbReference>
<dbReference type="InterPro" id="IPR029058">
    <property type="entry name" value="AB_hydrolase_fold"/>
</dbReference>
<feature type="domain" description="Dienelactone hydrolase" evidence="1">
    <location>
        <begin position="47"/>
        <end position="260"/>
    </location>
</feature>
<dbReference type="SUPFAM" id="SSF53474">
    <property type="entry name" value="alpha/beta-Hydrolases"/>
    <property type="match status" value="1"/>
</dbReference>
<dbReference type="FunCoup" id="E1Z5E4">
    <property type="interactions" value="393"/>
</dbReference>
<protein>
    <recommendedName>
        <fullName evidence="1">Dienelactone hydrolase domain-containing protein</fullName>
    </recommendedName>
</protein>
<gene>
    <name evidence="2" type="ORF">CHLNCDRAFT_29752</name>
</gene>
<dbReference type="Proteomes" id="UP000008141">
    <property type="component" value="Unassembled WGS sequence"/>
</dbReference>
<dbReference type="eggNOG" id="KOG3043">
    <property type="taxonomic scope" value="Eukaryota"/>
</dbReference>
<dbReference type="PANTHER" id="PTHR46623:SF6">
    <property type="entry name" value="ALPHA_BETA-HYDROLASES SUPERFAMILY PROTEIN"/>
    <property type="match status" value="1"/>
</dbReference>
<dbReference type="KEGG" id="cvr:CHLNCDRAFT_29752"/>
<dbReference type="STRING" id="554065.E1Z5E4"/>
<accession>E1Z5E4</accession>
<name>E1Z5E4_CHLVA</name>
<evidence type="ECO:0000313" key="3">
    <source>
        <dbReference type="Proteomes" id="UP000008141"/>
    </source>
</evidence>
<evidence type="ECO:0000259" key="1">
    <source>
        <dbReference type="Pfam" id="PF01738"/>
    </source>
</evidence>
<organism evidence="3">
    <name type="scientific">Chlorella variabilis</name>
    <name type="common">Green alga</name>
    <dbReference type="NCBI Taxonomy" id="554065"/>
    <lineage>
        <taxon>Eukaryota</taxon>
        <taxon>Viridiplantae</taxon>
        <taxon>Chlorophyta</taxon>
        <taxon>core chlorophytes</taxon>
        <taxon>Trebouxiophyceae</taxon>
        <taxon>Chlorellales</taxon>
        <taxon>Chlorellaceae</taxon>
        <taxon>Chlorella clade</taxon>
        <taxon>Chlorella</taxon>
    </lineage>
</organism>
<dbReference type="OMA" id="FAFFGEH"/>
<reference evidence="2 3" key="1">
    <citation type="journal article" date="2010" name="Plant Cell">
        <title>The Chlorella variabilis NC64A genome reveals adaptation to photosymbiosis, coevolution with viruses, and cryptic sex.</title>
        <authorList>
            <person name="Blanc G."/>
            <person name="Duncan G."/>
            <person name="Agarkova I."/>
            <person name="Borodovsky M."/>
            <person name="Gurnon J."/>
            <person name="Kuo A."/>
            <person name="Lindquist E."/>
            <person name="Lucas S."/>
            <person name="Pangilinan J."/>
            <person name="Polle J."/>
            <person name="Salamov A."/>
            <person name="Terry A."/>
            <person name="Yamada T."/>
            <person name="Dunigan D.D."/>
            <person name="Grigoriev I.V."/>
            <person name="Claverie J.M."/>
            <person name="Van Etten J.L."/>
        </authorList>
    </citation>
    <scope>NUCLEOTIDE SEQUENCE [LARGE SCALE GENOMIC DNA]</scope>
    <source>
        <strain evidence="2 3">NC64A</strain>
    </source>
</reference>
<keyword evidence="3" id="KW-1185">Reference proteome</keyword>
<dbReference type="AlphaFoldDB" id="E1Z5E4"/>